<dbReference type="PANTHER" id="PTHR42904:SF6">
    <property type="entry name" value="NAD-CAPPED RNA HYDROLASE NUDT12"/>
    <property type="match status" value="1"/>
</dbReference>
<reference evidence="12 13" key="1">
    <citation type="submission" date="2018-06" db="EMBL/GenBank/DDBJ databases">
        <title>Genomic Encyclopedia of Type Strains, Phase III (KMG-III): the genomes of soil and plant-associated and newly described type strains.</title>
        <authorList>
            <person name="Whitman W."/>
        </authorList>
    </citation>
    <scope>NUCLEOTIDE SEQUENCE [LARGE SCALE GENOMIC DNA]</scope>
    <source>
        <strain evidence="12 13">CECT 9025</strain>
    </source>
</reference>
<dbReference type="Pfam" id="PF00293">
    <property type="entry name" value="NUDIX"/>
    <property type="match status" value="1"/>
</dbReference>
<dbReference type="NCBIfam" id="NF001299">
    <property type="entry name" value="PRK00241.1"/>
    <property type="match status" value="1"/>
</dbReference>
<dbReference type="EC" id="3.6.1.22" evidence="4"/>
<evidence type="ECO:0000313" key="12">
    <source>
        <dbReference type="EMBL" id="PYE83958.1"/>
    </source>
</evidence>
<dbReference type="Gene3D" id="3.90.79.20">
    <property type="match status" value="1"/>
</dbReference>
<keyword evidence="6" id="KW-0378">Hydrolase</keyword>
<evidence type="ECO:0000256" key="3">
    <source>
        <dbReference type="ARBA" id="ARBA00009595"/>
    </source>
</evidence>
<dbReference type="Gene3D" id="3.90.79.10">
    <property type="entry name" value="Nucleoside Triphosphate Pyrophosphohydrolase"/>
    <property type="match status" value="1"/>
</dbReference>
<evidence type="ECO:0000256" key="5">
    <source>
        <dbReference type="ARBA" id="ARBA00022723"/>
    </source>
</evidence>
<name>A0A318T6E7_9RHOB</name>
<keyword evidence="8" id="KW-0520">NAD</keyword>
<evidence type="ECO:0000256" key="6">
    <source>
        <dbReference type="ARBA" id="ARBA00022801"/>
    </source>
</evidence>
<evidence type="ECO:0000259" key="11">
    <source>
        <dbReference type="PROSITE" id="PS51462"/>
    </source>
</evidence>
<evidence type="ECO:0000256" key="8">
    <source>
        <dbReference type="ARBA" id="ARBA00023027"/>
    </source>
</evidence>
<dbReference type="SUPFAM" id="SSF55811">
    <property type="entry name" value="Nudix"/>
    <property type="match status" value="1"/>
</dbReference>
<dbReference type="GO" id="GO:0035529">
    <property type="term" value="F:NADH pyrophosphatase activity"/>
    <property type="evidence" value="ECO:0007669"/>
    <property type="project" value="TreeGrafter"/>
</dbReference>
<dbReference type="InterPro" id="IPR015375">
    <property type="entry name" value="NADH_PPase-like_N"/>
</dbReference>
<dbReference type="Pfam" id="PF09297">
    <property type="entry name" value="Zn_ribbon_NUD"/>
    <property type="match status" value="1"/>
</dbReference>
<dbReference type="InterPro" id="IPR000086">
    <property type="entry name" value="NUDIX_hydrolase_dom"/>
</dbReference>
<sequence length="332" mass="35982">MKLAETVTFGGLGEAAPASAPWPGLARAAELRGDEAALRALAGRPGARWIVFWQGRPLVREGGLVRLPAGHPVLPEATQELFLGLEAGEGVWALDLGAWQPPEGPEEAADPTLRDGALPDAVPHPDLPGAAFTALRAVMAELDAAEAGQAAAAKAVLDWHVSHRFCARCGHESAARMAGWQRDCPACGTHHFPRTDPVVITLVTRGDRVLLGRGPRFPETMFSLLAGFVEPGETVEAAVRREVWEETRVQLGRVDYLSSQPWPFPANLMIGCHAEALSEEITPDPTEIVEALWVDKERLARIFAGRDPEIRTPRHSAIAGFLLWNWLADRLD</sequence>
<dbReference type="GO" id="GO:0046872">
    <property type="term" value="F:metal ion binding"/>
    <property type="evidence" value="ECO:0007669"/>
    <property type="project" value="UniProtKB-KW"/>
</dbReference>
<dbReference type="AlphaFoldDB" id="A0A318T6E7"/>
<comment type="similarity">
    <text evidence="3">Belongs to the Nudix hydrolase family. NudC subfamily.</text>
</comment>
<dbReference type="InterPro" id="IPR020084">
    <property type="entry name" value="NUDIX_hydrolase_CS"/>
</dbReference>
<organism evidence="12 13">
    <name type="scientific">Pseudoroseicyclus aestuarii</name>
    <dbReference type="NCBI Taxonomy" id="1795041"/>
    <lineage>
        <taxon>Bacteria</taxon>
        <taxon>Pseudomonadati</taxon>
        <taxon>Pseudomonadota</taxon>
        <taxon>Alphaproteobacteria</taxon>
        <taxon>Rhodobacterales</taxon>
        <taxon>Paracoccaceae</taxon>
        <taxon>Pseudoroseicyclus</taxon>
    </lineage>
</organism>
<evidence type="ECO:0000256" key="7">
    <source>
        <dbReference type="ARBA" id="ARBA00022842"/>
    </source>
</evidence>
<evidence type="ECO:0000313" key="13">
    <source>
        <dbReference type="Proteomes" id="UP000248311"/>
    </source>
</evidence>
<comment type="catalytic activity">
    <reaction evidence="9">
        <text>a 5'-end NAD(+)-phospho-ribonucleoside in mRNA + H2O = a 5'-end phospho-adenosine-phospho-ribonucleoside in mRNA + beta-nicotinamide D-ribonucleotide + 2 H(+)</text>
        <dbReference type="Rhea" id="RHEA:60876"/>
        <dbReference type="Rhea" id="RHEA-COMP:15698"/>
        <dbReference type="Rhea" id="RHEA-COMP:15719"/>
        <dbReference type="ChEBI" id="CHEBI:14649"/>
        <dbReference type="ChEBI" id="CHEBI:15377"/>
        <dbReference type="ChEBI" id="CHEBI:15378"/>
        <dbReference type="ChEBI" id="CHEBI:144029"/>
        <dbReference type="ChEBI" id="CHEBI:144051"/>
    </reaction>
    <physiologicalReaction direction="left-to-right" evidence="9">
        <dbReference type="Rhea" id="RHEA:60877"/>
    </physiologicalReaction>
</comment>
<dbReference type="InterPro" id="IPR049734">
    <property type="entry name" value="NudC-like_C"/>
</dbReference>
<dbReference type="CDD" id="cd03429">
    <property type="entry name" value="NUDIX_NADH_pyrophosphatase_Nudt13"/>
    <property type="match status" value="1"/>
</dbReference>
<dbReference type="GO" id="GO:0006742">
    <property type="term" value="P:NADP+ catabolic process"/>
    <property type="evidence" value="ECO:0007669"/>
    <property type="project" value="TreeGrafter"/>
</dbReference>
<comment type="cofactor">
    <cofactor evidence="2">
        <name>Zn(2+)</name>
        <dbReference type="ChEBI" id="CHEBI:29105"/>
    </cofactor>
</comment>
<feature type="region of interest" description="Disordered" evidence="10">
    <location>
        <begin position="100"/>
        <end position="120"/>
    </location>
</feature>
<feature type="domain" description="Nudix hydrolase" evidence="11">
    <location>
        <begin position="193"/>
        <end position="322"/>
    </location>
</feature>
<evidence type="ECO:0000256" key="10">
    <source>
        <dbReference type="SAM" id="MobiDB-lite"/>
    </source>
</evidence>
<dbReference type="GO" id="GO:0005829">
    <property type="term" value="C:cytosol"/>
    <property type="evidence" value="ECO:0007669"/>
    <property type="project" value="TreeGrafter"/>
</dbReference>
<dbReference type="InterPro" id="IPR015797">
    <property type="entry name" value="NUDIX_hydrolase-like_dom_sf"/>
</dbReference>
<comment type="caution">
    <text evidence="12">The sequence shown here is derived from an EMBL/GenBank/DDBJ whole genome shotgun (WGS) entry which is preliminary data.</text>
</comment>
<dbReference type="InterPro" id="IPR050241">
    <property type="entry name" value="NAD-cap_RNA_hydrolase_NudC"/>
</dbReference>
<proteinExistence type="inferred from homology"/>
<accession>A0A318T6E7</accession>
<dbReference type="PANTHER" id="PTHR42904">
    <property type="entry name" value="NUDIX HYDROLASE, NUDC SUBFAMILY"/>
    <property type="match status" value="1"/>
</dbReference>
<keyword evidence="5" id="KW-0479">Metal-binding</keyword>
<evidence type="ECO:0000256" key="9">
    <source>
        <dbReference type="ARBA" id="ARBA00023679"/>
    </source>
</evidence>
<dbReference type="RefSeq" id="WP_342767716.1">
    <property type="nucleotide sequence ID" value="NZ_QJTE01000003.1"/>
</dbReference>
<dbReference type="GO" id="GO:0019677">
    <property type="term" value="P:NAD+ catabolic process"/>
    <property type="evidence" value="ECO:0007669"/>
    <property type="project" value="TreeGrafter"/>
</dbReference>
<dbReference type="Proteomes" id="UP000248311">
    <property type="component" value="Unassembled WGS sequence"/>
</dbReference>
<evidence type="ECO:0000256" key="2">
    <source>
        <dbReference type="ARBA" id="ARBA00001947"/>
    </source>
</evidence>
<dbReference type="Pfam" id="PF09296">
    <property type="entry name" value="NUDIX-like"/>
    <property type="match status" value="1"/>
</dbReference>
<keyword evidence="13" id="KW-1185">Reference proteome</keyword>
<dbReference type="InterPro" id="IPR015376">
    <property type="entry name" value="Znr_NADH_PPase"/>
</dbReference>
<comment type="cofactor">
    <cofactor evidence="1">
        <name>Mg(2+)</name>
        <dbReference type="ChEBI" id="CHEBI:18420"/>
    </cofactor>
</comment>
<protein>
    <recommendedName>
        <fullName evidence="4">NAD(+) diphosphatase</fullName>
        <ecNumber evidence="4">3.6.1.22</ecNumber>
    </recommendedName>
</protein>
<evidence type="ECO:0000256" key="1">
    <source>
        <dbReference type="ARBA" id="ARBA00001946"/>
    </source>
</evidence>
<dbReference type="EMBL" id="QJTE01000003">
    <property type="protein sequence ID" value="PYE83958.1"/>
    <property type="molecule type" value="Genomic_DNA"/>
</dbReference>
<dbReference type="PROSITE" id="PS51462">
    <property type="entry name" value="NUDIX"/>
    <property type="match status" value="1"/>
</dbReference>
<gene>
    <name evidence="12" type="ORF">DFP88_103320</name>
</gene>
<evidence type="ECO:0000256" key="4">
    <source>
        <dbReference type="ARBA" id="ARBA00012381"/>
    </source>
</evidence>
<keyword evidence="7" id="KW-0460">Magnesium</keyword>
<dbReference type="PROSITE" id="PS00893">
    <property type="entry name" value="NUDIX_BOX"/>
    <property type="match status" value="1"/>
</dbReference>